<evidence type="ECO:0000313" key="1">
    <source>
        <dbReference type="EMBL" id="WTW68881.1"/>
    </source>
</evidence>
<proteinExistence type="predicted"/>
<dbReference type="EMBL" id="CP108313">
    <property type="protein sequence ID" value="WTW68881.1"/>
    <property type="molecule type" value="Genomic_DNA"/>
</dbReference>
<accession>A0AAU2VMS6</accession>
<sequence>MNPIVRLRARLALLLGAAEIHLRLRLPRLTWALTRRSHHPARPFDELVRIESDPAYRALFFAELDAALGERLAAHTDVLEEIEAAADRLRDLLIDSGDHERAA</sequence>
<reference evidence="1" key="1">
    <citation type="submission" date="2022-10" db="EMBL/GenBank/DDBJ databases">
        <title>The complete genomes of actinobacterial strains from the NBC collection.</title>
        <authorList>
            <person name="Joergensen T.S."/>
            <person name="Alvarez Arevalo M."/>
            <person name="Sterndorff E.B."/>
            <person name="Faurdal D."/>
            <person name="Vuksanovic O."/>
            <person name="Mourched A.-S."/>
            <person name="Charusanti P."/>
            <person name="Shaw S."/>
            <person name="Blin K."/>
            <person name="Weber T."/>
        </authorList>
    </citation>
    <scope>NUCLEOTIDE SEQUENCE</scope>
    <source>
        <strain evidence="1">NBC_00008</strain>
    </source>
</reference>
<gene>
    <name evidence="1" type="ORF">OG398_11710</name>
</gene>
<dbReference type="AlphaFoldDB" id="A0AAU2VMS6"/>
<organism evidence="1">
    <name type="scientific">Streptomyces sp. NBC_00008</name>
    <dbReference type="NCBI Taxonomy" id="2903610"/>
    <lineage>
        <taxon>Bacteria</taxon>
        <taxon>Bacillati</taxon>
        <taxon>Actinomycetota</taxon>
        <taxon>Actinomycetes</taxon>
        <taxon>Kitasatosporales</taxon>
        <taxon>Streptomycetaceae</taxon>
        <taxon>Streptomyces</taxon>
    </lineage>
</organism>
<name>A0AAU2VMS6_9ACTN</name>
<protein>
    <submittedName>
        <fullName evidence="1">Uncharacterized protein</fullName>
    </submittedName>
</protein>